<feature type="signal peptide" evidence="2">
    <location>
        <begin position="1"/>
        <end position="20"/>
    </location>
</feature>
<sequence>MALNFFAFLYISLHFHLSYSSPSRLLIGVHPLDEKYYEAEVIECRDGSKWFSRDRLNDDFCDCGDGTDEPGTSACPTGRFYCKNVGSTPRYLFSSRVNDKICGLKLLVFLKMALVIVLVAFLIFPRRKNRRRN</sequence>
<organism evidence="4 5">
    <name type="scientific">Striga asiatica</name>
    <name type="common">Asiatic witchweed</name>
    <name type="synonym">Buchnera asiatica</name>
    <dbReference type="NCBI Taxonomy" id="4170"/>
    <lineage>
        <taxon>Eukaryota</taxon>
        <taxon>Viridiplantae</taxon>
        <taxon>Streptophyta</taxon>
        <taxon>Embryophyta</taxon>
        <taxon>Tracheophyta</taxon>
        <taxon>Spermatophyta</taxon>
        <taxon>Magnoliopsida</taxon>
        <taxon>eudicotyledons</taxon>
        <taxon>Gunneridae</taxon>
        <taxon>Pentapetalae</taxon>
        <taxon>asterids</taxon>
        <taxon>lamiids</taxon>
        <taxon>Lamiales</taxon>
        <taxon>Orobanchaceae</taxon>
        <taxon>Buchnereae</taxon>
        <taxon>Striga</taxon>
    </lineage>
</organism>
<dbReference type="Pfam" id="PF12999">
    <property type="entry name" value="PRKCSH-like"/>
    <property type="match status" value="1"/>
</dbReference>
<protein>
    <submittedName>
        <fullName evidence="4">Glucosidase 2 subunit beta</fullName>
    </submittedName>
</protein>
<evidence type="ECO:0000313" key="5">
    <source>
        <dbReference type="Proteomes" id="UP000325081"/>
    </source>
</evidence>
<comment type="caution">
    <text evidence="4">The sequence shown here is derived from an EMBL/GenBank/DDBJ whole genome shotgun (WGS) entry which is preliminary data.</text>
</comment>
<dbReference type="PANTHER" id="PTHR12630:SF17">
    <property type="entry name" value="EXPRESSED PROTEIN"/>
    <property type="match status" value="1"/>
</dbReference>
<evidence type="ECO:0000313" key="4">
    <source>
        <dbReference type="EMBL" id="GER35975.1"/>
    </source>
</evidence>
<dbReference type="Proteomes" id="UP000325081">
    <property type="component" value="Unassembled WGS sequence"/>
</dbReference>
<keyword evidence="1" id="KW-0472">Membrane</keyword>
<dbReference type="EMBL" id="BKCP01005072">
    <property type="protein sequence ID" value="GER35975.1"/>
    <property type="molecule type" value="Genomic_DNA"/>
</dbReference>
<dbReference type="OrthoDB" id="28322at2759"/>
<dbReference type="InterPro" id="IPR028146">
    <property type="entry name" value="PRKCSH_N"/>
</dbReference>
<feature type="domain" description="Glucosidase II beta subunit N-terminal" evidence="3">
    <location>
        <begin position="20"/>
        <end position="105"/>
    </location>
</feature>
<dbReference type="PANTHER" id="PTHR12630">
    <property type="entry name" value="N-LINKED OLIGOSACCHARIDE PROCESSING"/>
    <property type="match status" value="1"/>
</dbReference>
<evidence type="ECO:0000256" key="1">
    <source>
        <dbReference type="SAM" id="Phobius"/>
    </source>
</evidence>
<evidence type="ECO:0000259" key="3">
    <source>
        <dbReference type="Pfam" id="PF12999"/>
    </source>
</evidence>
<keyword evidence="5" id="KW-1185">Reference proteome</keyword>
<keyword evidence="1" id="KW-0812">Transmembrane</keyword>
<name>A0A5A7PT30_STRAF</name>
<dbReference type="AlphaFoldDB" id="A0A5A7PT30"/>
<accession>A0A5A7PT30</accession>
<keyword evidence="2" id="KW-0732">Signal</keyword>
<dbReference type="GO" id="GO:0017177">
    <property type="term" value="C:glucosidase II complex"/>
    <property type="evidence" value="ECO:0007669"/>
    <property type="project" value="TreeGrafter"/>
</dbReference>
<dbReference type="InterPro" id="IPR039794">
    <property type="entry name" value="Gtb1-like"/>
</dbReference>
<proteinExistence type="predicted"/>
<reference evidence="5" key="1">
    <citation type="journal article" date="2019" name="Curr. Biol.">
        <title>Genome Sequence of Striga asiatica Provides Insight into the Evolution of Plant Parasitism.</title>
        <authorList>
            <person name="Yoshida S."/>
            <person name="Kim S."/>
            <person name="Wafula E.K."/>
            <person name="Tanskanen J."/>
            <person name="Kim Y.M."/>
            <person name="Honaas L."/>
            <person name="Yang Z."/>
            <person name="Spallek T."/>
            <person name="Conn C.E."/>
            <person name="Ichihashi Y."/>
            <person name="Cheong K."/>
            <person name="Cui S."/>
            <person name="Der J.P."/>
            <person name="Gundlach H."/>
            <person name="Jiao Y."/>
            <person name="Hori C."/>
            <person name="Ishida J.K."/>
            <person name="Kasahara H."/>
            <person name="Kiba T."/>
            <person name="Kim M.S."/>
            <person name="Koo N."/>
            <person name="Laohavisit A."/>
            <person name="Lee Y.H."/>
            <person name="Lumba S."/>
            <person name="McCourt P."/>
            <person name="Mortimer J.C."/>
            <person name="Mutuku J.M."/>
            <person name="Nomura T."/>
            <person name="Sasaki-Sekimoto Y."/>
            <person name="Seto Y."/>
            <person name="Wang Y."/>
            <person name="Wakatake T."/>
            <person name="Sakakibara H."/>
            <person name="Demura T."/>
            <person name="Yamaguchi S."/>
            <person name="Yoneyama K."/>
            <person name="Manabe R.I."/>
            <person name="Nelson D.C."/>
            <person name="Schulman A.H."/>
            <person name="Timko M.P."/>
            <person name="dePamphilis C.W."/>
            <person name="Choi D."/>
            <person name="Shirasu K."/>
        </authorList>
    </citation>
    <scope>NUCLEOTIDE SEQUENCE [LARGE SCALE GENOMIC DNA]</scope>
    <source>
        <strain evidence="5">cv. UVA1</strain>
    </source>
</reference>
<feature type="chain" id="PRO_5023046284" evidence="2">
    <location>
        <begin position="21"/>
        <end position="133"/>
    </location>
</feature>
<keyword evidence="1" id="KW-1133">Transmembrane helix</keyword>
<dbReference type="GO" id="GO:0006491">
    <property type="term" value="P:N-glycan processing"/>
    <property type="evidence" value="ECO:0007669"/>
    <property type="project" value="TreeGrafter"/>
</dbReference>
<evidence type="ECO:0000256" key="2">
    <source>
        <dbReference type="SAM" id="SignalP"/>
    </source>
</evidence>
<gene>
    <name evidence="4" type="ORF">STAS_12292</name>
</gene>
<feature type="transmembrane region" description="Helical" evidence="1">
    <location>
        <begin position="106"/>
        <end position="124"/>
    </location>
</feature>